<comment type="caution">
    <text evidence="1">The sequence shown here is derived from an EMBL/GenBank/DDBJ whole genome shotgun (WGS) entry which is preliminary data.</text>
</comment>
<evidence type="ECO:0000313" key="2">
    <source>
        <dbReference type="Proteomes" id="UP000807353"/>
    </source>
</evidence>
<dbReference type="AlphaFoldDB" id="A0A9P5Y5S3"/>
<keyword evidence="2" id="KW-1185">Reference proteome</keyword>
<organism evidence="1 2">
    <name type="scientific">Collybia nuda</name>
    <dbReference type="NCBI Taxonomy" id="64659"/>
    <lineage>
        <taxon>Eukaryota</taxon>
        <taxon>Fungi</taxon>
        <taxon>Dikarya</taxon>
        <taxon>Basidiomycota</taxon>
        <taxon>Agaricomycotina</taxon>
        <taxon>Agaricomycetes</taxon>
        <taxon>Agaricomycetidae</taxon>
        <taxon>Agaricales</taxon>
        <taxon>Tricholomatineae</taxon>
        <taxon>Clitocybaceae</taxon>
        <taxon>Collybia</taxon>
    </lineage>
</organism>
<gene>
    <name evidence="1" type="ORF">BDZ94DRAFT_1258084</name>
</gene>
<reference evidence="1" key="1">
    <citation type="submission" date="2020-11" db="EMBL/GenBank/DDBJ databases">
        <authorList>
            <consortium name="DOE Joint Genome Institute"/>
            <person name="Ahrendt S."/>
            <person name="Riley R."/>
            <person name="Andreopoulos W."/>
            <person name="Labutti K."/>
            <person name="Pangilinan J."/>
            <person name="Ruiz-Duenas F.J."/>
            <person name="Barrasa J.M."/>
            <person name="Sanchez-Garcia M."/>
            <person name="Camarero S."/>
            <person name="Miyauchi S."/>
            <person name="Serrano A."/>
            <person name="Linde D."/>
            <person name="Babiker R."/>
            <person name="Drula E."/>
            <person name="Ayuso-Fernandez I."/>
            <person name="Pacheco R."/>
            <person name="Padilla G."/>
            <person name="Ferreira P."/>
            <person name="Barriuso J."/>
            <person name="Kellner H."/>
            <person name="Castanera R."/>
            <person name="Alfaro M."/>
            <person name="Ramirez L."/>
            <person name="Pisabarro A.G."/>
            <person name="Kuo A."/>
            <person name="Tritt A."/>
            <person name="Lipzen A."/>
            <person name="He G."/>
            <person name="Yan M."/>
            <person name="Ng V."/>
            <person name="Cullen D."/>
            <person name="Martin F."/>
            <person name="Rosso M.-N."/>
            <person name="Henrissat B."/>
            <person name="Hibbett D."/>
            <person name="Martinez A.T."/>
            <person name="Grigoriev I.V."/>
        </authorList>
    </citation>
    <scope>NUCLEOTIDE SEQUENCE</scope>
    <source>
        <strain evidence="1">CBS 247.69</strain>
    </source>
</reference>
<protein>
    <submittedName>
        <fullName evidence="1">Uncharacterized protein</fullName>
    </submittedName>
</protein>
<dbReference type="EMBL" id="MU150259">
    <property type="protein sequence ID" value="KAF9463818.1"/>
    <property type="molecule type" value="Genomic_DNA"/>
</dbReference>
<proteinExistence type="predicted"/>
<accession>A0A9P5Y5S3</accession>
<dbReference type="Proteomes" id="UP000807353">
    <property type="component" value="Unassembled WGS sequence"/>
</dbReference>
<evidence type="ECO:0000313" key="1">
    <source>
        <dbReference type="EMBL" id="KAF9463818.1"/>
    </source>
</evidence>
<sequence length="63" mass="7318">METTATYRSSISGSLKLALFRRREGPQPEPEGDDLWVDACDPCEMLNDEDEEEEWEDTVFDFD</sequence>
<name>A0A9P5Y5S3_9AGAR</name>